<evidence type="ECO:0000313" key="1">
    <source>
        <dbReference type="EMBL" id="AOW13871.1"/>
    </source>
</evidence>
<dbReference type="EMBL" id="LVWD01000001">
    <property type="protein sequence ID" value="OAD44169.1"/>
    <property type="molecule type" value="Genomic_DNA"/>
</dbReference>
<dbReference type="AlphaFoldDB" id="A0A170AKD5"/>
<protein>
    <submittedName>
        <fullName evidence="1">Uncharacterized protein</fullName>
    </submittedName>
</protein>
<keyword evidence="3" id="KW-1185">Reference proteome</keyword>
<evidence type="ECO:0000313" key="4">
    <source>
        <dbReference type="Proteomes" id="UP000185680"/>
    </source>
</evidence>
<dbReference type="OrthoDB" id="8911488at2"/>
<evidence type="ECO:0000313" key="3">
    <source>
        <dbReference type="Proteomes" id="UP000185657"/>
    </source>
</evidence>
<accession>A0A170AKD5</accession>
<dbReference type="KEGG" id="hyl:LPB072_14495"/>
<dbReference type="Proteomes" id="UP000185680">
    <property type="component" value="Chromosome"/>
</dbReference>
<dbReference type="EMBL" id="CP017476">
    <property type="protein sequence ID" value="AOW13871.1"/>
    <property type="molecule type" value="Genomic_DNA"/>
</dbReference>
<gene>
    <name evidence="1" type="ORF">LPB072_14495</name>
    <name evidence="2" type="ORF">LPB72_01320</name>
</gene>
<reference evidence="2 3" key="1">
    <citation type="submission" date="2016-02" db="EMBL/GenBank/DDBJ databases">
        <title>Draft genome sequence of Hydrogenophaga sp. LPB0072.</title>
        <authorList>
            <person name="Shin S.-K."/>
            <person name="Yi H."/>
        </authorList>
    </citation>
    <scope>NUCLEOTIDE SEQUENCE [LARGE SCALE GENOMIC DNA]</scope>
    <source>
        <strain evidence="2 3">LPB0072</strain>
    </source>
</reference>
<name>A0A170AKD5_9BURK</name>
<evidence type="ECO:0000313" key="2">
    <source>
        <dbReference type="EMBL" id="OAD44169.1"/>
    </source>
</evidence>
<proteinExistence type="predicted"/>
<organism evidence="1 4">
    <name type="scientific">Hydrogenophaga crassostreae</name>
    <dbReference type="NCBI Taxonomy" id="1763535"/>
    <lineage>
        <taxon>Bacteria</taxon>
        <taxon>Pseudomonadati</taxon>
        <taxon>Pseudomonadota</taxon>
        <taxon>Betaproteobacteria</taxon>
        <taxon>Burkholderiales</taxon>
        <taxon>Comamonadaceae</taxon>
        <taxon>Hydrogenophaga</taxon>
    </lineage>
</organism>
<sequence>MKALQRGQRSRTATHAVITFRPMGETRSWPVATAYQDNQLVRWSSPCLDESHEHADMQAFEERFADCAWALPAFMRAMQWLDAVCFGAADLEAVRRACALNPEYGLDCVTEPTAAP</sequence>
<reference evidence="1 4" key="2">
    <citation type="submission" date="2016-10" db="EMBL/GenBank/DDBJ databases">
        <title>Hydorgenophaga sp. LPB0072 isolated from gastropod.</title>
        <authorList>
            <person name="Kim E."/>
            <person name="Yi H."/>
        </authorList>
    </citation>
    <scope>NUCLEOTIDE SEQUENCE [LARGE SCALE GENOMIC DNA]</scope>
    <source>
        <strain evidence="1 4">LPB0072</strain>
    </source>
</reference>
<dbReference type="STRING" id="1763535.LPB072_14495"/>
<dbReference type="Proteomes" id="UP000185657">
    <property type="component" value="Unassembled WGS sequence"/>
</dbReference>
<dbReference type="RefSeq" id="WP_066084457.1">
    <property type="nucleotide sequence ID" value="NZ_CP017476.1"/>
</dbReference>